<dbReference type="RefSeq" id="WP_090250234.1">
    <property type="nucleotide sequence ID" value="NZ_FPAS01000004.1"/>
</dbReference>
<keyword evidence="1" id="KW-1133">Transmembrane helix</keyword>
<name>A0A1I7AY80_9FLAO</name>
<dbReference type="Pfam" id="PF10652">
    <property type="entry name" value="DUF2480"/>
    <property type="match status" value="1"/>
</dbReference>
<dbReference type="EMBL" id="FPAS01000004">
    <property type="protein sequence ID" value="SFT79914.1"/>
    <property type="molecule type" value="Genomic_DNA"/>
</dbReference>
<feature type="transmembrane region" description="Helical" evidence="1">
    <location>
        <begin position="63"/>
        <end position="86"/>
    </location>
</feature>
<reference evidence="2 3" key="1">
    <citation type="submission" date="2016-10" db="EMBL/GenBank/DDBJ databases">
        <authorList>
            <person name="de Groot N.N."/>
        </authorList>
    </citation>
    <scope>NUCLEOTIDE SEQUENCE [LARGE SCALE GENOMIC DNA]</scope>
    <source>
        <strain evidence="2 3">CGMCC 1.7005</strain>
    </source>
</reference>
<dbReference type="OrthoDB" id="9803040at2"/>
<accession>A0A1I7AY80</accession>
<dbReference type="AlphaFoldDB" id="A0A1I7AY80"/>
<organism evidence="2 3">
    <name type="scientific">Lishizhenia tianjinensis</name>
    <dbReference type="NCBI Taxonomy" id="477690"/>
    <lineage>
        <taxon>Bacteria</taxon>
        <taxon>Pseudomonadati</taxon>
        <taxon>Bacteroidota</taxon>
        <taxon>Flavobacteriia</taxon>
        <taxon>Flavobacteriales</taxon>
        <taxon>Crocinitomicaceae</taxon>
        <taxon>Lishizhenia</taxon>
    </lineage>
</organism>
<evidence type="ECO:0000313" key="3">
    <source>
        <dbReference type="Proteomes" id="UP000236454"/>
    </source>
</evidence>
<protein>
    <recommendedName>
        <fullName evidence="4">DUF2480 family protein</fullName>
    </recommendedName>
</protein>
<keyword evidence="1" id="KW-0812">Transmembrane</keyword>
<evidence type="ECO:0000256" key="1">
    <source>
        <dbReference type="SAM" id="Phobius"/>
    </source>
</evidence>
<sequence length="169" mass="19138">MDEIVNKVKQSGLKTLDLAQFIPQESVVVFDLKDYLWQELILKEKDFRAALKDFDWMSLEGKAVAIICSADAIVPTWAFMLVASYLQKNNIKHIVGSPDEMSKQLIKAKIEEINPKDYTDARIIVKGCADIAVPNFAMTYLVTYLQNEVKSLMYGEPCSTVPIYKAPKK</sequence>
<dbReference type="Proteomes" id="UP000236454">
    <property type="component" value="Unassembled WGS sequence"/>
</dbReference>
<evidence type="ECO:0000313" key="2">
    <source>
        <dbReference type="EMBL" id="SFT79914.1"/>
    </source>
</evidence>
<gene>
    <name evidence="2" type="ORF">SAMN05216474_2394</name>
</gene>
<dbReference type="STRING" id="477690.SAMN05216474_2394"/>
<keyword evidence="3" id="KW-1185">Reference proteome</keyword>
<proteinExistence type="predicted"/>
<keyword evidence="1" id="KW-0472">Membrane</keyword>
<evidence type="ECO:0008006" key="4">
    <source>
        <dbReference type="Google" id="ProtNLM"/>
    </source>
</evidence>
<dbReference type="InterPro" id="IPR018914">
    <property type="entry name" value="DUF2480"/>
</dbReference>